<sequence>MYILRLKFYALFQSHEPLLWIKISKLILLFNKFYFNARS</sequence>
<protein>
    <submittedName>
        <fullName evidence="1">Uncharacterized protein</fullName>
    </submittedName>
</protein>
<name>C8PJK4_9BACT</name>
<gene>
    <name evidence="1" type="ORF">CAMGR0001_1404</name>
</gene>
<organism evidence="1 2">
    <name type="scientific">Campylobacter gracilis RM3268</name>
    <dbReference type="NCBI Taxonomy" id="553220"/>
    <lineage>
        <taxon>Bacteria</taxon>
        <taxon>Pseudomonadati</taxon>
        <taxon>Campylobacterota</taxon>
        <taxon>Epsilonproteobacteria</taxon>
        <taxon>Campylobacterales</taxon>
        <taxon>Campylobacteraceae</taxon>
        <taxon>Campylobacter</taxon>
    </lineage>
</organism>
<evidence type="ECO:0000313" key="2">
    <source>
        <dbReference type="Proteomes" id="UP000005709"/>
    </source>
</evidence>
<evidence type="ECO:0000313" key="1">
    <source>
        <dbReference type="EMBL" id="EEV17109.1"/>
    </source>
</evidence>
<reference evidence="1 2" key="1">
    <citation type="submission" date="2009-07" db="EMBL/GenBank/DDBJ databases">
        <authorList>
            <person name="Madupu R."/>
            <person name="Sebastian Y."/>
            <person name="Durkin A.S."/>
            <person name="Torralba M."/>
            <person name="Methe B."/>
            <person name="Sutton G.G."/>
            <person name="Strausberg R.L."/>
            <person name="Nelson K.E."/>
        </authorList>
    </citation>
    <scope>NUCLEOTIDE SEQUENCE [LARGE SCALE GENOMIC DNA]</scope>
    <source>
        <strain evidence="1 2">RM3268</strain>
    </source>
</reference>
<comment type="caution">
    <text evidence="1">The sequence shown here is derived from an EMBL/GenBank/DDBJ whole genome shotgun (WGS) entry which is preliminary data.</text>
</comment>
<proteinExistence type="predicted"/>
<accession>C8PJK4</accession>
<dbReference type="Proteomes" id="UP000005709">
    <property type="component" value="Unassembled WGS sequence"/>
</dbReference>
<dbReference type="EMBL" id="ACYG01000027">
    <property type="protein sequence ID" value="EEV17109.1"/>
    <property type="molecule type" value="Genomic_DNA"/>
</dbReference>
<dbReference type="AlphaFoldDB" id="C8PJK4"/>
<keyword evidence="2" id="KW-1185">Reference proteome</keyword>